<accession>A0A6L2PH24</accession>
<organism evidence="3 4">
    <name type="scientific">Coptotermes formosanus</name>
    <name type="common">Formosan subterranean termite</name>
    <dbReference type="NCBI Taxonomy" id="36987"/>
    <lineage>
        <taxon>Eukaryota</taxon>
        <taxon>Metazoa</taxon>
        <taxon>Ecdysozoa</taxon>
        <taxon>Arthropoda</taxon>
        <taxon>Hexapoda</taxon>
        <taxon>Insecta</taxon>
        <taxon>Pterygota</taxon>
        <taxon>Neoptera</taxon>
        <taxon>Polyneoptera</taxon>
        <taxon>Dictyoptera</taxon>
        <taxon>Blattodea</taxon>
        <taxon>Blattoidea</taxon>
        <taxon>Termitoidae</taxon>
        <taxon>Rhinotermitidae</taxon>
        <taxon>Coptotermes</taxon>
    </lineage>
</organism>
<dbReference type="GO" id="GO:0004312">
    <property type="term" value="F:fatty acid synthase activity"/>
    <property type="evidence" value="ECO:0007669"/>
    <property type="project" value="TreeGrafter"/>
</dbReference>
<dbReference type="InterPro" id="IPR049900">
    <property type="entry name" value="PKS_mFAS_DH"/>
</dbReference>
<name>A0A6L2PH24_COPFO</name>
<dbReference type="PANTHER" id="PTHR43775">
    <property type="entry name" value="FATTY ACID SYNTHASE"/>
    <property type="match status" value="1"/>
</dbReference>
<gene>
    <name evidence="3" type="ORF">Cfor_00865</name>
</gene>
<dbReference type="Proteomes" id="UP000502823">
    <property type="component" value="Unassembled WGS sequence"/>
</dbReference>
<dbReference type="OrthoDB" id="6432380at2759"/>
<feature type="domain" description="PKS/mFAS DH" evidence="2">
    <location>
        <begin position="46"/>
        <end position="213"/>
    </location>
</feature>
<dbReference type="Gene3D" id="3.10.129.110">
    <property type="entry name" value="Polyketide synthase dehydratase"/>
    <property type="match status" value="1"/>
</dbReference>
<dbReference type="InterPro" id="IPR042104">
    <property type="entry name" value="PKS_dehydratase_sf"/>
</dbReference>
<evidence type="ECO:0000259" key="2">
    <source>
        <dbReference type="PROSITE" id="PS52019"/>
    </source>
</evidence>
<comment type="caution">
    <text evidence="1">Lacks conserved residue(s) required for the propagation of feature annotation.</text>
</comment>
<proteinExistence type="predicted"/>
<evidence type="ECO:0000256" key="1">
    <source>
        <dbReference type="PROSITE-ProRule" id="PRU01363"/>
    </source>
</evidence>
<dbReference type="PROSITE" id="PS52019">
    <property type="entry name" value="PKS_MFAS_DH"/>
    <property type="match status" value="1"/>
</dbReference>
<feature type="non-terminal residue" evidence="3">
    <location>
        <position position="213"/>
    </location>
</feature>
<evidence type="ECO:0000313" key="3">
    <source>
        <dbReference type="EMBL" id="GFG29875.1"/>
    </source>
</evidence>
<protein>
    <recommendedName>
        <fullName evidence="2">PKS/mFAS DH domain-containing protein</fullName>
    </recommendedName>
</protein>
<comment type="caution">
    <text evidence="3">The sequence shown here is derived from an EMBL/GenBank/DDBJ whole genome shotgun (WGS) entry which is preliminary data.</text>
</comment>
<dbReference type="GO" id="GO:0006633">
    <property type="term" value="P:fatty acid biosynthetic process"/>
    <property type="evidence" value="ECO:0007669"/>
    <property type="project" value="TreeGrafter"/>
</dbReference>
<keyword evidence="4" id="KW-1185">Reference proteome</keyword>
<dbReference type="Gene3D" id="3.30.70.3290">
    <property type="match status" value="1"/>
</dbReference>
<feature type="region of interest" description="N-terminal hotdog fold" evidence="1">
    <location>
        <begin position="46"/>
        <end position="164"/>
    </location>
</feature>
<dbReference type="InParanoid" id="A0A6L2PH24"/>
<sequence length="213" mass="24259">MFLCASLFELGLQPQLANLYPPVQYPVSRGTPMIAPLVRWEHSEQHHVIQYMAESESGERTVLISMQDKEKKYLRGHVIDGRNLFPAMAYLELVWETAAMMNRQLYTDVSVVFEDVRFHRATNIPKEGFIEFVIIVQKGTGNFEVVEGGVAVVTGTVRLPENASQERVSMEFCEPQTSDDLLELSSQDIYKELRLRGYNYQGEFCGLVSLDNS</sequence>
<dbReference type="Pfam" id="PF21089">
    <property type="entry name" value="PKS_DH_N"/>
    <property type="match status" value="1"/>
</dbReference>
<dbReference type="EMBL" id="BLKM01000179">
    <property type="protein sequence ID" value="GFG29875.1"/>
    <property type="molecule type" value="Genomic_DNA"/>
</dbReference>
<dbReference type="AlphaFoldDB" id="A0A6L2PH24"/>
<dbReference type="InterPro" id="IPR050091">
    <property type="entry name" value="PKS_NRPS_Biosynth_Enz"/>
</dbReference>
<reference evidence="4" key="1">
    <citation type="submission" date="2020-01" db="EMBL/GenBank/DDBJ databases">
        <title>Draft genome sequence of the Termite Coptotermes fromosanus.</title>
        <authorList>
            <person name="Itakura S."/>
            <person name="Yosikawa Y."/>
            <person name="Umezawa K."/>
        </authorList>
    </citation>
    <scope>NUCLEOTIDE SEQUENCE [LARGE SCALE GENOMIC DNA]</scope>
</reference>
<feature type="region of interest" description="C-terminal hotdog fold" evidence="1">
    <location>
        <begin position="180"/>
        <end position="213"/>
    </location>
</feature>
<dbReference type="PANTHER" id="PTHR43775:SF23">
    <property type="entry name" value="FATTY ACID SYNTHASE 3"/>
    <property type="match status" value="1"/>
</dbReference>
<dbReference type="InterPro" id="IPR049552">
    <property type="entry name" value="PKS_DH_N"/>
</dbReference>
<evidence type="ECO:0000313" key="4">
    <source>
        <dbReference type="Proteomes" id="UP000502823"/>
    </source>
</evidence>